<accession>L8YFC5</accession>
<evidence type="ECO:0000259" key="6">
    <source>
        <dbReference type="Pfam" id="PF21985"/>
    </source>
</evidence>
<dbReference type="EMBL" id="KB360584">
    <property type="protein sequence ID" value="ELV13720.1"/>
    <property type="molecule type" value="Genomic_DNA"/>
</dbReference>
<reference evidence="8" key="2">
    <citation type="journal article" date="2013" name="Nat. Commun.">
        <title>Genome of the Chinese tree shrew.</title>
        <authorList>
            <person name="Fan Y."/>
            <person name="Huang Z.Y."/>
            <person name="Cao C.C."/>
            <person name="Chen C.S."/>
            <person name="Chen Y.X."/>
            <person name="Fan D.D."/>
            <person name="He J."/>
            <person name="Hou H.L."/>
            <person name="Hu L."/>
            <person name="Hu X.T."/>
            <person name="Jiang X.T."/>
            <person name="Lai R."/>
            <person name="Lang Y.S."/>
            <person name="Liang B."/>
            <person name="Liao S.G."/>
            <person name="Mu D."/>
            <person name="Ma Y.Y."/>
            <person name="Niu Y.Y."/>
            <person name="Sun X.Q."/>
            <person name="Xia J.Q."/>
            <person name="Xiao J."/>
            <person name="Xiong Z.Q."/>
            <person name="Xu L."/>
            <person name="Yang L."/>
            <person name="Zhang Y."/>
            <person name="Zhao W."/>
            <person name="Zhao X.D."/>
            <person name="Zheng Y.T."/>
            <person name="Zhou J.M."/>
            <person name="Zhu Y.B."/>
            <person name="Zhang G.J."/>
            <person name="Wang J."/>
            <person name="Yao Y.G."/>
        </authorList>
    </citation>
    <scope>NUCLEOTIDE SEQUENCE [LARGE SCALE GENOMIC DNA]</scope>
</reference>
<name>L8YFC5_TUPCH</name>
<evidence type="ECO:0000256" key="3">
    <source>
        <dbReference type="ARBA" id="ARBA00022691"/>
    </source>
</evidence>
<dbReference type="InterPro" id="IPR054151">
    <property type="entry name" value="TR61B_FKBP-like"/>
</dbReference>
<evidence type="ECO:0000256" key="5">
    <source>
        <dbReference type="SAM" id="MobiDB-lite"/>
    </source>
</evidence>
<feature type="region of interest" description="Disordered" evidence="5">
    <location>
        <begin position="40"/>
        <end position="123"/>
    </location>
</feature>
<organism evidence="7 8">
    <name type="scientific">Tupaia chinensis</name>
    <name type="common">Chinese tree shrew</name>
    <name type="synonym">Tupaia belangeri chinensis</name>
    <dbReference type="NCBI Taxonomy" id="246437"/>
    <lineage>
        <taxon>Eukaryota</taxon>
        <taxon>Metazoa</taxon>
        <taxon>Chordata</taxon>
        <taxon>Craniata</taxon>
        <taxon>Vertebrata</taxon>
        <taxon>Euteleostomi</taxon>
        <taxon>Mammalia</taxon>
        <taxon>Eutheria</taxon>
        <taxon>Euarchontoglires</taxon>
        <taxon>Scandentia</taxon>
        <taxon>Tupaiidae</taxon>
        <taxon>Tupaia</taxon>
    </lineage>
</organism>
<dbReference type="GO" id="GO:0016426">
    <property type="term" value="F:tRNA (adenine) methyltransferase activity"/>
    <property type="evidence" value="ECO:0007669"/>
    <property type="project" value="UniProtKB-ARBA"/>
</dbReference>
<dbReference type="Proteomes" id="UP000011518">
    <property type="component" value="Unassembled WGS sequence"/>
</dbReference>
<evidence type="ECO:0000313" key="8">
    <source>
        <dbReference type="Proteomes" id="UP000011518"/>
    </source>
</evidence>
<gene>
    <name evidence="7" type="ORF">TREES_T100013611</name>
</gene>
<sequence length="214" mass="23473">MLAAGRRGLRLRERPELRTCSFLRRGGREPVERAVSLCSKYPRGDVRDGERGRGVAPKKVPGAESSPSLPLRVPGLGTRWLSSLESLRLPTPREESSRERKDPGGDQSLAGPENRSSGDPSLPALEQSTAEIEELHVCAASRERPLQAGEMILAETGEKETQFKKLFKLSDTGHLNSCWGSVPFSKIVGKFPGQILQSSSGYEYDAIDDGYQPR</sequence>
<keyword evidence="4" id="KW-0819">tRNA processing</keyword>
<dbReference type="GO" id="GO:0008033">
    <property type="term" value="P:tRNA processing"/>
    <property type="evidence" value="ECO:0007669"/>
    <property type="project" value="UniProtKB-KW"/>
</dbReference>
<evidence type="ECO:0000256" key="4">
    <source>
        <dbReference type="ARBA" id="ARBA00022694"/>
    </source>
</evidence>
<keyword evidence="1 7" id="KW-0489">Methyltransferase</keyword>
<reference evidence="8" key="1">
    <citation type="submission" date="2012-07" db="EMBL/GenBank/DDBJ databases">
        <title>Genome of the Chinese tree shrew, a rising model animal genetically related to primates.</title>
        <authorList>
            <person name="Zhang G."/>
            <person name="Fan Y."/>
            <person name="Yao Y."/>
            <person name="Huang Z."/>
        </authorList>
    </citation>
    <scope>NUCLEOTIDE SEQUENCE [LARGE SCALE GENOMIC DNA]</scope>
</reference>
<dbReference type="Gene3D" id="3.10.330.20">
    <property type="match status" value="1"/>
</dbReference>
<evidence type="ECO:0000313" key="7">
    <source>
        <dbReference type="EMBL" id="ELV13720.1"/>
    </source>
</evidence>
<feature type="domain" description="TR61B FKBP-like" evidence="6">
    <location>
        <begin position="148"/>
        <end position="201"/>
    </location>
</feature>
<dbReference type="FunFam" id="3.10.330.20:FF:000003">
    <property type="entry name" value="tRNA (Adenine(58)-N(1))-methyltransferase, mitochondrial isoform X1"/>
    <property type="match status" value="1"/>
</dbReference>
<evidence type="ECO:0000256" key="1">
    <source>
        <dbReference type="ARBA" id="ARBA00022603"/>
    </source>
</evidence>
<dbReference type="AlphaFoldDB" id="L8YFC5"/>
<evidence type="ECO:0000256" key="2">
    <source>
        <dbReference type="ARBA" id="ARBA00022679"/>
    </source>
</evidence>
<dbReference type="Pfam" id="PF21985">
    <property type="entry name" value="TR61B_FKBP-like"/>
    <property type="match status" value="1"/>
</dbReference>
<proteinExistence type="predicted"/>
<keyword evidence="2 7" id="KW-0808">Transferase</keyword>
<dbReference type="InParanoid" id="L8YFC5"/>
<feature type="compositionally biased region" description="Basic and acidic residues" evidence="5">
    <location>
        <begin position="91"/>
        <end position="104"/>
    </location>
</feature>
<dbReference type="STRING" id="246437.L8YFC5"/>
<keyword evidence="8" id="KW-1185">Reference proteome</keyword>
<feature type="compositionally biased region" description="Basic and acidic residues" evidence="5">
    <location>
        <begin position="42"/>
        <end position="53"/>
    </location>
</feature>
<protein>
    <submittedName>
        <fullName evidence="7">Putative tRNA (Adenine-N(1)-)-methyltransferase catalytic subunit TRMT61B</fullName>
    </submittedName>
</protein>
<dbReference type="GO" id="GO:0032259">
    <property type="term" value="P:methylation"/>
    <property type="evidence" value="ECO:0007669"/>
    <property type="project" value="UniProtKB-KW"/>
</dbReference>
<keyword evidence="3" id="KW-0949">S-adenosyl-L-methionine</keyword>
<dbReference type="eggNOG" id="KOG2915">
    <property type="taxonomic scope" value="Eukaryota"/>
</dbReference>